<evidence type="ECO:0000313" key="2">
    <source>
        <dbReference type="EMBL" id="KAK8018013.1"/>
    </source>
</evidence>
<feature type="region of interest" description="Disordered" evidence="1">
    <location>
        <begin position="90"/>
        <end position="118"/>
    </location>
</feature>
<sequence length="207" mass="23174">MEARPALRPLTTLLGSCSRAGQTRLQSSTRRTKKALKLPPHPSFLVSAAEADHITYNPPSAAPSVYHTPFKFLPPSDPRRQAQLSSLLRGSTGLPSTAAASSTTTPEIPALEEKHQVPEPKFNVTREQVAEMRALRAADPMKWSVVRLAEKFECSKLFVMICCKASAQHQAKERERKEAIKARWGPIRTQAREDRKKRRTLLLRSEI</sequence>
<keyword evidence="2" id="KW-0689">Ribosomal protein</keyword>
<proteinExistence type="predicted"/>
<organism evidence="2 3">
    <name type="scientific">Apiospora marii</name>
    <dbReference type="NCBI Taxonomy" id="335849"/>
    <lineage>
        <taxon>Eukaryota</taxon>
        <taxon>Fungi</taxon>
        <taxon>Dikarya</taxon>
        <taxon>Ascomycota</taxon>
        <taxon>Pezizomycotina</taxon>
        <taxon>Sordariomycetes</taxon>
        <taxon>Xylariomycetidae</taxon>
        <taxon>Amphisphaeriales</taxon>
        <taxon>Apiosporaceae</taxon>
        <taxon>Apiospora</taxon>
    </lineage>
</organism>
<dbReference type="EMBL" id="JAQQWI010000010">
    <property type="protein sequence ID" value="KAK8018013.1"/>
    <property type="molecule type" value="Genomic_DNA"/>
</dbReference>
<gene>
    <name evidence="2" type="ORF">PG991_007203</name>
</gene>
<comment type="caution">
    <text evidence="2">The sequence shown here is derived from an EMBL/GenBank/DDBJ whole genome shotgun (WGS) entry which is preliminary data.</text>
</comment>
<keyword evidence="3" id="KW-1185">Reference proteome</keyword>
<evidence type="ECO:0000256" key="1">
    <source>
        <dbReference type="SAM" id="MobiDB-lite"/>
    </source>
</evidence>
<keyword evidence="2" id="KW-0687">Ribonucleoprotein</keyword>
<evidence type="ECO:0000313" key="3">
    <source>
        <dbReference type="Proteomes" id="UP001396898"/>
    </source>
</evidence>
<feature type="compositionally biased region" description="Low complexity" evidence="1">
    <location>
        <begin position="96"/>
        <end position="105"/>
    </location>
</feature>
<accession>A0ABR1RSU6</accession>
<protein>
    <submittedName>
        <fullName evidence="2">Ribosomal protein</fullName>
    </submittedName>
</protein>
<name>A0ABR1RSU6_9PEZI</name>
<dbReference type="InterPro" id="IPR024388">
    <property type="entry name" value="Ribosomal_mL58"/>
</dbReference>
<dbReference type="Proteomes" id="UP001396898">
    <property type="component" value="Unassembled WGS sequence"/>
</dbReference>
<dbReference type="PANTHER" id="PTHR28266">
    <property type="entry name" value="54S RIBOSOMAL PROTEIN L20, MITOCHONDRIAL"/>
    <property type="match status" value="1"/>
</dbReference>
<reference evidence="2 3" key="1">
    <citation type="submission" date="2023-01" db="EMBL/GenBank/DDBJ databases">
        <title>Analysis of 21 Apiospora genomes using comparative genomics revels a genus with tremendous synthesis potential of carbohydrate active enzymes and secondary metabolites.</title>
        <authorList>
            <person name="Sorensen T."/>
        </authorList>
    </citation>
    <scope>NUCLEOTIDE SEQUENCE [LARGE SCALE GENOMIC DNA]</scope>
    <source>
        <strain evidence="2 3">CBS 20057</strain>
    </source>
</reference>
<dbReference type="GO" id="GO:0005840">
    <property type="term" value="C:ribosome"/>
    <property type="evidence" value="ECO:0007669"/>
    <property type="project" value="UniProtKB-KW"/>
</dbReference>
<dbReference type="Pfam" id="PF12824">
    <property type="entry name" value="MRP-L20"/>
    <property type="match status" value="1"/>
</dbReference>
<dbReference type="PANTHER" id="PTHR28266:SF1">
    <property type="entry name" value="LARGE RIBOSOMAL SUBUNIT PROTEIN ML58"/>
    <property type="match status" value="1"/>
</dbReference>